<comment type="similarity">
    <text evidence="3 4">Belongs to the universal ribosomal protein uL14 family.</text>
</comment>
<dbReference type="GO" id="GO:0022625">
    <property type="term" value="C:cytosolic large ribosomal subunit"/>
    <property type="evidence" value="ECO:0007669"/>
    <property type="project" value="TreeGrafter"/>
</dbReference>
<evidence type="ECO:0000313" key="7">
    <source>
        <dbReference type="Proteomes" id="UP000231474"/>
    </source>
</evidence>
<keyword evidence="3 5" id="KW-0699">rRNA-binding</keyword>
<dbReference type="GO" id="GO:0003735">
    <property type="term" value="F:structural constituent of ribosome"/>
    <property type="evidence" value="ECO:0007669"/>
    <property type="project" value="InterPro"/>
</dbReference>
<evidence type="ECO:0000256" key="4">
    <source>
        <dbReference type="RuleBase" id="RU003949"/>
    </source>
</evidence>
<dbReference type="PROSITE" id="PS00049">
    <property type="entry name" value="RIBOSOMAL_L14"/>
    <property type="match status" value="1"/>
</dbReference>
<keyword evidence="2 3" id="KW-0687">Ribonucleoprotein</keyword>
<dbReference type="EMBL" id="PFEK01000055">
    <property type="protein sequence ID" value="PJE67367.1"/>
    <property type="molecule type" value="Genomic_DNA"/>
</dbReference>
<gene>
    <name evidence="3" type="primary">rplN</name>
    <name evidence="6" type="ORF">COU95_02840</name>
</gene>
<dbReference type="GO" id="GO:0070180">
    <property type="term" value="F:large ribosomal subunit rRNA binding"/>
    <property type="evidence" value="ECO:0007669"/>
    <property type="project" value="TreeGrafter"/>
</dbReference>
<dbReference type="Proteomes" id="UP000231474">
    <property type="component" value="Unassembled WGS sequence"/>
</dbReference>
<dbReference type="PANTHER" id="PTHR11761">
    <property type="entry name" value="50S/60S RIBOSOMAL PROTEIN L14/L23"/>
    <property type="match status" value="1"/>
</dbReference>
<dbReference type="InterPro" id="IPR036853">
    <property type="entry name" value="Ribosomal_uL14_sf"/>
</dbReference>
<organism evidence="6 7">
    <name type="scientific">Candidatus Shapirobacteria bacterium CG10_big_fil_rev_8_21_14_0_10_40_9</name>
    <dbReference type="NCBI Taxonomy" id="1974888"/>
    <lineage>
        <taxon>Bacteria</taxon>
        <taxon>Candidatus Shapironibacteriota</taxon>
    </lineage>
</organism>
<dbReference type="InterPro" id="IPR019972">
    <property type="entry name" value="Ribosomal_uL14_CS"/>
</dbReference>
<evidence type="ECO:0000256" key="5">
    <source>
        <dbReference type="RuleBase" id="RU003950"/>
    </source>
</evidence>
<sequence>MIQLRSVLVPADNTGAKKLKVIQTKRRFAKIGDVVTCVVDQADPSGVVSDSQIVKALLVRTKKEFKRLDGSYVRFDDNAAVLVDKDRNPLGSRIFGPVAREVKEKGFSKIASLAEELV</sequence>
<dbReference type="InterPro" id="IPR000218">
    <property type="entry name" value="Ribosomal_uL14"/>
</dbReference>
<accession>A0A2M8L3B0</accession>
<dbReference type="InterPro" id="IPR005745">
    <property type="entry name" value="Ribosomal_uL14_bac-type"/>
</dbReference>
<dbReference type="NCBIfam" id="TIGR01067">
    <property type="entry name" value="rplN_bact"/>
    <property type="match status" value="1"/>
</dbReference>
<reference evidence="7" key="1">
    <citation type="submission" date="2017-09" db="EMBL/GenBank/DDBJ databases">
        <title>Depth-based differentiation of microbial function through sediment-hosted aquifers and enrichment of novel symbionts in the deep terrestrial subsurface.</title>
        <authorList>
            <person name="Probst A.J."/>
            <person name="Ladd B."/>
            <person name="Jarett J.K."/>
            <person name="Geller-Mcgrath D.E."/>
            <person name="Sieber C.M.K."/>
            <person name="Emerson J.B."/>
            <person name="Anantharaman K."/>
            <person name="Thomas B.C."/>
            <person name="Malmstrom R."/>
            <person name="Stieglmeier M."/>
            <person name="Klingl A."/>
            <person name="Woyke T."/>
            <person name="Ryan C.M."/>
            <person name="Banfield J.F."/>
        </authorList>
    </citation>
    <scope>NUCLEOTIDE SEQUENCE [LARGE SCALE GENOMIC DNA]</scope>
</reference>
<comment type="subunit">
    <text evidence="3">Part of the 50S ribosomal subunit. Forms a cluster with proteins L3 and L19. In the 70S ribosome, L14 and L19 interact and together make contacts with the 16S rRNA in bridges B5 and B8.</text>
</comment>
<dbReference type="GO" id="GO:0006412">
    <property type="term" value="P:translation"/>
    <property type="evidence" value="ECO:0007669"/>
    <property type="project" value="UniProtKB-UniRule"/>
</dbReference>
<comment type="caution">
    <text evidence="6">The sequence shown here is derived from an EMBL/GenBank/DDBJ whole genome shotgun (WGS) entry which is preliminary data.</text>
</comment>
<comment type="function">
    <text evidence="3 5">Binds to 23S rRNA. Forms part of two intersubunit bridges in the 70S ribosome.</text>
</comment>
<dbReference type="Pfam" id="PF00238">
    <property type="entry name" value="Ribosomal_L14"/>
    <property type="match status" value="1"/>
</dbReference>
<dbReference type="SMART" id="SM01374">
    <property type="entry name" value="Ribosomal_L14"/>
    <property type="match status" value="1"/>
</dbReference>
<evidence type="ECO:0000313" key="6">
    <source>
        <dbReference type="EMBL" id="PJE67367.1"/>
    </source>
</evidence>
<protein>
    <recommendedName>
        <fullName evidence="3">Large ribosomal subunit protein uL14</fullName>
    </recommendedName>
</protein>
<dbReference type="PANTHER" id="PTHR11761:SF3">
    <property type="entry name" value="LARGE RIBOSOMAL SUBUNIT PROTEIN UL14M"/>
    <property type="match status" value="1"/>
</dbReference>
<evidence type="ECO:0000256" key="2">
    <source>
        <dbReference type="ARBA" id="ARBA00023274"/>
    </source>
</evidence>
<evidence type="ECO:0000256" key="3">
    <source>
        <dbReference type="HAMAP-Rule" id="MF_01367"/>
    </source>
</evidence>
<name>A0A2M8L3B0_9BACT</name>
<dbReference type="HAMAP" id="MF_01367">
    <property type="entry name" value="Ribosomal_uL14"/>
    <property type="match status" value="1"/>
</dbReference>
<dbReference type="CDD" id="cd00337">
    <property type="entry name" value="Ribosomal_uL14"/>
    <property type="match status" value="1"/>
</dbReference>
<proteinExistence type="inferred from homology"/>
<dbReference type="Gene3D" id="2.40.150.20">
    <property type="entry name" value="Ribosomal protein L14"/>
    <property type="match status" value="1"/>
</dbReference>
<keyword evidence="1 3" id="KW-0689">Ribosomal protein</keyword>
<dbReference type="SUPFAM" id="SSF50193">
    <property type="entry name" value="Ribosomal protein L14"/>
    <property type="match status" value="1"/>
</dbReference>
<keyword evidence="3 5" id="KW-0694">RNA-binding</keyword>
<evidence type="ECO:0000256" key="1">
    <source>
        <dbReference type="ARBA" id="ARBA00022980"/>
    </source>
</evidence>
<dbReference type="AlphaFoldDB" id="A0A2M8L3B0"/>